<dbReference type="InterPro" id="IPR031157">
    <property type="entry name" value="G_TR_CS"/>
</dbReference>
<feature type="region of interest" description="Disordered" evidence="6">
    <location>
        <begin position="392"/>
        <end position="415"/>
    </location>
</feature>
<dbReference type="InterPro" id="IPR009000">
    <property type="entry name" value="Transl_B-barrel_sf"/>
</dbReference>
<dbReference type="Pfam" id="PF00009">
    <property type="entry name" value="GTP_EFTU"/>
    <property type="match status" value="1"/>
</dbReference>
<evidence type="ECO:0000256" key="2">
    <source>
        <dbReference type="ARBA" id="ARBA00022741"/>
    </source>
</evidence>
<dbReference type="PRINTS" id="PR00315">
    <property type="entry name" value="ELONGATNFCT"/>
</dbReference>
<evidence type="ECO:0000256" key="5">
    <source>
        <dbReference type="ARBA" id="ARBA00023134"/>
    </source>
</evidence>
<evidence type="ECO:0000256" key="6">
    <source>
        <dbReference type="SAM" id="MobiDB-lite"/>
    </source>
</evidence>
<dbReference type="GO" id="GO:0005759">
    <property type="term" value="C:mitochondrial matrix"/>
    <property type="evidence" value="ECO:0007669"/>
    <property type="project" value="UniProtKB-ARBA"/>
</dbReference>
<evidence type="ECO:0000313" key="8">
    <source>
        <dbReference type="EMBL" id="OEU20558.1"/>
    </source>
</evidence>
<dbReference type="SUPFAM" id="SSF54980">
    <property type="entry name" value="EF-G C-terminal domain-like"/>
    <property type="match status" value="2"/>
</dbReference>
<accession>A0A1E7FQX9</accession>
<dbReference type="SUPFAM" id="SSF52540">
    <property type="entry name" value="P-loop containing nucleoside triphosphate hydrolases"/>
    <property type="match status" value="1"/>
</dbReference>
<dbReference type="InterPro" id="IPR027417">
    <property type="entry name" value="P-loop_NTPase"/>
</dbReference>
<dbReference type="AlphaFoldDB" id="A0A1E7FQX9"/>
<protein>
    <submittedName>
        <fullName evidence="8">p-loop containing nucleoside triphosphate hydrolase protein</fullName>
    </submittedName>
</protein>
<dbReference type="FunFam" id="3.30.70.240:FF:000001">
    <property type="entry name" value="Elongation factor G"/>
    <property type="match status" value="1"/>
</dbReference>
<dbReference type="InParanoid" id="A0A1E7FQX9"/>
<dbReference type="Gene3D" id="3.30.70.870">
    <property type="entry name" value="Elongation Factor G (Translational Gtpase), domain 3"/>
    <property type="match status" value="1"/>
</dbReference>
<evidence type="ECO:0000256" key="4">
    <source>
        <dbReference type="ARBA" id="ARBA00023128"/>
    </source>
</evidence>
<dbReference type="InterPro" id="IPR035649">
    <property type="entry name" value="EFG_V"/>
</dbReference>
<dbReference type="InterPro" id="IPR000795">
    <property type="entry name" value="T_Tr_GTP-bd_dom"/>
</dbReference>
<dbReference type="SUPFAM" id="SSF54211">
    <property type="entry name" value="Ribosomal protein S5 domain 2-like"/>
    <property type="match status" value="1"/>
</dbReference>
<evidence type="ECO:0000256" key="1">
    <source>
        <dbReference type="ARBA" id="ARBA00004229"/>
    </source>
</evidence>
<evidence type="ECO:0000256" key="3">
    <source>
        <dbReference type="ARBA" id="ARBA00022917"/>
    </source>
</evidence>
<reference evidence="8 9" key="1">
    <citation type="submission" date="2016-09" db="EMBL/GenBank/DDBJ databases">
        <title>Extensive genetic diversity and differential bi-allelic expression allows diatom success in the polar Southern Ocean.</title>
        <authorList>
            <consortium name="DOE Joint Genome Institute"/>
            <person name="Mock T."/>
            <person name="Otillar R.P."/>
            <person name="Strauss J."/>
            <person name="Dupont C."/>
            <person name="Frickenhaus S."/>
            <person name="Maumus F."/>
            <person name="Mcmullan M."/>
            <person name="Sanges R."/>
            <person name="Schmutz J."/>
            <person name="Toseland A."/>
            <person name="Valas R."/>
            <person name="Veluchamy A."/>
            <person name="Ward B.J."/>
            <person name="Allen A."/>
            <person name="Barry K."/>
            <person name="Falciatore A."/>
            <person name="Ferrante M."/>
            <person name="Fortunato A.E."/>
            <person name="Gloeckner G."/>
            <person name="Gruber A."/>
            <person name="Hipkin R."/>
            <person name="Janech M."/>
            <person name="Kroth P."/>
            <person name="Leese F."/>
            <person name="Lindquist E."/>
            <person name="Lyon B.R."/>
            <person name="Martin J."/>
            <person name="Mayer C."/>
            <person name="Parker M."/>
            <person name="Quesneville H."/>
            <person name="Raymond J."/>
            <person name="Uhlig C."/>
            <person name="Valentin K.U."/>
            <person name="Worden A.Z."/>
            <person name="Armbrust E.V."/>
            <person name="Bowler C."/>
            <person name="Green B."/>
            <person name="Moulton V."/>
            <person name="Van Oosterhout C."/>
            <person name="Grigoriev I."/>
        </authorList>
    </citation>
    <scope>NUCLEOTIDE SEQUENCE [LARGE SCALE GENOMIC DNA]</scope>
    <source>
        <strain evidence="8 9">CCMP1102</strain>
    </source>
</reference>
<evidence type="ECO:0000259" key="7">
    <source>
        <dbReference type="PROSITE" id="PS51722"/>
    </source>
</evidence>
<dbReference type="EMBL" id="KV784354">
    <property type="protein sequence ID" value="OEU20558.1"/>
    <property type="molecule type" value="Genomic_DNA"/>
</dbReference>
<dbReference type="Gene3D" id="3.40.50.300">
    <property type="entry name" value="P-loop containing nucleotide triphosphate hydrolases"/>
    <property type="match status" value="1"/>
</dbReference>
<proteinExistence type="predicted"/>
<dbReference type="InterPro" id="IPR014721">
    <property type="entry name" value="Ribsml_uS5_D2-typ_fold_subgr"/>
</dbReference>
<keyword evidence="5" id="KW-0342">GTP-binding</keyword>
<dbReference type="GO" id="GO:0003924">
    <property type="term" value="F:GTPase activity"/>
    <property type="evidence" value="ECO:0007669"/>
    <property type="project" value="InterPro"/>
</dbReference>
<dbReference type="Gene3D" id="3.30.230.10">
    <property type="match status" value="1"/>
</dbReference>
<keyword evidence="9" id="KW-1185">Reference proteome</keyword>
<gene>
    <name evidence="8" type="ORF">FRACYDRAFT_205857</name>
</gene>
<dbReference type="KEGG" id="fcy:FRACYDRAFT_205857"/>
<dbReference type="InterPro" id="IPR035647">
    <property type="entry name" value="EFG_III/V"/>
</dbReference>
<organism evidence="8 9">
    <name type="scientific">Fragilariopsis cylindrus CCMP1102</name>
    <dbReference type="NCBI Taxonomy" id="635003"/>
    <lineage>
        <taxon>Eukaryota</taxon>
        <taxon>Sar</taxon>
        <taxon>Stramenopiles</taxon>
        <taxon>Ochrophyta</taxon>
        <taxon>Bacillariophyta</taxon>
        <taxon>Bacillariophyceae</taxon>
        <taxon>Bacillariophycidae</taxon>
        <taxon>Bacillariales</taxon>
        <taxon>Bacillariaceae</taxon>
        <taxon>Fragilariopsis</taxon>
    </lineage>
</organism>
<keyword evidence="4" id="KW-0496">Mitochondrion</keyword>
<dbReference type="PANTHER" id="PTHR43261:SF1">
    <property type="entry name" value="RIBOSOME-RELEASING FACTOR 2, MITOCHONDRIAL"/>
    <property type="match status" value="1"/>
</dbReference>
<dbReference type="Pfam" id="PF14492">
    <property type="entry name" value="EFG_III"/>
    <property type="match status" value="1"/>
</dbReference>
<dbReference type="SMART" id="SM00838">
    <property type="entry name" value="EFG_C"/>
    <property type="match status" value="1"/>
</dbReference>
<dbReference type="CDD" id="cd03713">
    <property type="entry name" value="EFG_mtEFG_C"/>
    <property type="match status" value="1"/>
</dbReference>
<dbReference type="GO" id="GO:0032543">
    <property type="term" value="P:mitochondrial translation"/>
    <property type="evidence" value="ECO:0007669"/>
    <property type="project" value="TreeGrafter"/>
</dbReference>
<dbReference type="GO" id="GO:0005525">
    <property type="term" value="F:GTP binding"/>
    <property type="evidence" value="ECO:0007669"/>
    <property type="project" value="UniProtKB-KW"/>
</dbReference>
<sequence length="834" mass="90377">MRLIRSKVLNFHSSFSIYRRFLGESSSNNVVLLPRWSTASAFLETKSQQRYQSSSAREDESIIEDYYDGDINISINNSNIKTKIKRLNHIRNVGVLAHVDAGKTTVTERMLALAGVVRSAGSVDDGNTVTDFLPAERERGITIQSAAISFEWGWHNNNNSNNNNNNHNNNVSIQLIDTPGHVDFSVEVNRSVAVLDGAVLVLDAVAGVQAQTETVWRAIKRPSLNNHVVRDANDQLTHEPLPCLALINKMDKEGCHYGRAIQSIRDKLPGANPIPIQIPLFLIGDFVGVIDLIHMRAIIWPDTNGIGVDVENYAIKARFEFIEALAEVDAAVEECYLNDQEPSNEYLRSALRRATLAQKAVPVMAGAALSGKGLEPLLDSIADFLPSPLDRLPPALHEEGKNDKVATTNGPLSTEESKKITLGHPLHESLLALAFKVVHMKGRGSGDGRVVFARVYSGKLRDRDQLQVITPPALGEAGAESRTERIGGMLELAGGRFDNVEGGVVESGEVCALVGLKTVVTGDTLMLTSESSSSQKEKKGHKKSGPDLVYLAGVASPKPVITVRLESETTQEQTRLSEALKLMVTEDPSLVVEESESATLISGLGELHIEVTLDRLYREHGLQVMVGPPSVAYRETVKKEIETPGGLLEYDRTIGGTRLQAAVHLVLKPNHHGDEDELMVKSNLARALIQGCQGALKRGFLKSAEMTNVVCHIIDVDAEGGVSALNALPGALQAASANAVKVCLKHNESHCSVLEPTVSMEILVPNDMVGSVLSDLNNRRGIIEDVIVGDGIHSKSLVRGDVPLVEILGYATSLRSLTGGEGVFTSEYRGHSFC</sequence>
<dbReference type="Gene3D" id="3.30.70.240">
    <property type="match status" value="1"/>
</dbReference>
<feature type="domain" description="Tr-type G" evidence="7">
    <location>
        <begin position="88"/>
        <end position="389"/>
    </location>
</feature>
<feature type="compositionally biased region" description="Polar residues" evidence="6">
    <location>
        <begin position="405"/>
        <end position="414"/>
    </location>
</feature>
<dbReference type="Gene3D" id="2.40.30.10">
    <property type="entry name" value="Translation factors"/>
    <property type="match status" value="1"/>
</dbReference>
<comment type="subcellular location">
    <subcellularLocation>
        <location evidence="1">Plastid</location>
        <location evidence="1">Chloroplast</location>
    </subcellularLocation>
</comment>
<dbReference type="InterPro" id="IPR005225">
    <property type="entry name" value="Small_GTP-bd"/>
</dbReference>
<dbReference type="OrthoDB" id="198619at2759"/>
<dbReference type="FunFam" id="3.40.50.300:FF:000514">
    <property type="entry name" value="Ribosome-releasing factor 2, mitochondrial"/>
    <property type="match status" value="1"/>
</dbReference>
<keyword evidence="8" id="KW-0378">Hydrolase</keyword>
<dbReference type="PROSITE" id="PS00301">
    <property type="entry name" value="G_TR_1"/>
    <property type="match status" value="1"/>
</dbReference>
<keyword evidence="2" id="KW-0547">Nucleotide-binding</keyword>
<evidence type="ECO:0000313" key="9">
    <source>
        <dbReference type="Proteomes" id="UP000095751"/>
    </source>
</evidence>
<dbReference type="NCBIfam" id="TIGR00231">
    <property type="entry name" value="small_GTP"/>
    <property type="match status" value="1"/>
</dbReference>
<dbReference type="InterPro" id="IPR020568">
    <property type="entry name" value="Ribosomal_Su5_D2-typ_SF"/>
</dbReference>
<dbReference type="SUPFAM" id="SSF50447">
    <property type="entry name" value="Translation proteins"/>
    <property type="match status" value="1"/>
</dbReference>
<dbReference type="InterPro" id="IPR000640">
    <property type="entry name" value="EFG_V-like"/>
</dbReference>
<dbReference type="Pfam" id="PF00679">
    <property type="entry name" value="EFG_C"/>
    <property type="match status" value="1"/>
</dbReference>
<dbReference type="PANTHER" id="PTHR43261">
    <property type="entry name" value="TRANSLATION ELONGATION FACTOR G-RELATED"/>
    <property type="match status" value="1"/>
</dbReference>
<dbReference type="Proteomes" id="UP000095751">
    <property type="component" value="Unassembled WGS sequence"/>
</dbReference>
<dbReference type="GO" id="GO:0032790">
    <property type="term" value="P:ribosome disassembly"/>
    <property type="evidence" value="ECO:0007669"/>
    <property type="project" value="TreeGrafter"/>
</dbReference>
<name>A0A1E7FQX9_9STRA</name>
<keyword evidence="3" id="KW-0648">Protein biosynthesis</keyword>
<dbReference type="PROSITE" id="PS51722">
    <property type="entry name" value="G_TR_2"/>
    <property type="match status" value="1"/>
</dbReference>
<dbReference type="GO" id="GO:0009507">
    <property type="term" value="C:chloroplast"/>
    <property type="evidence" value="ECO:0007669"/>
    <property type="project" value="UniProtKB-SubCell"/>
</dbReference>
<dbReference type="InterPro" id="IPR041095">
    <property type="entry name" value="EFG_II"/>
</dbReference>